<comment type="similarity">
    <text evidence="1">Belongs to the themis family.</text>
</comment>
<dbReference type="GO" id="GO:0050852">
    <property type="term" value="P:T cell receptor signaling pathway"/>
    <property type="evidence" value="ECO:0007669"/>
    <property type="project" value="TreeGrafter"/>
</dbReference>
<dbReference type="Pfam" id="PF12736">
    <property type="entry name" value="CABIT"/>
    <property type="match status" value="1"/>
</dbReference>
<dbReference type="PANTHER" id="PTHR15215">
    <property type="entry name" value="CABIT DOMAIN-CONTAINING PROTEIN"/>
    <property type="match status" value="1"/>
</dbReference>
<reference evidence="3" key="2">
    <citation type="submission" date="2025-09" db="UniProtKB">
        <authorList>
            <consortium name="Ensembl"/>
        </authorList>
    </citation>
    <scope>IDENTIFICATION</scope>
</reference>
<dbReference type="GO" id="GO:0005634">
    <property type="term" value="C:nucleus"/>
    <property type="evidence" value="ECO:0007669"/>
    <property type="project" value="TreeGrafter"/>
</dbReference>
<feature type="domain" description="CABIT" evidence="2">
    <location>
        <begin position="45"/>
        <end position="107"/>
    </location>
</feature>
<dbReference type="PANTHER" id="PTHR15215:SF2">
    <property type="entry name" value="PROTEIN THEMIS2"/>
    <property type="match status" value="1"/>
</dbReference>
<protein>
    <recommendedName>
        <fullName evidence="2">CABIT domain-containing protein</fullName>
    </recommendedName>
</protein>
<evidence type="ECO:0000313" key="3">
    <source>
        <dbReference type="Ensembl" id="ENSVKKP00000003399.1"/>
    </source>
</evidence>
<name>A0A8D2J437_VARKO</name>
<dbReference type="GO" id="GO:0005737">
    <property type="term" value="C:cytoplasm"/>
    <property type="evidence" value="ECO:0007669"/>
    <property type="project" value="TreeGrafter"/>
</dbReference>
<dbReference type="Proteomes" id="UP000694545">
    <property type="component" value="Unplaced"/>
</dbReference>
<accession>A0A8D2J437</accession>
<evidence type="ECO:0000313" key="4">
    <source>
        <dbReference type="Proteomes" id="UP000694545"/>
    </source>
</evidence>
<sequence length="132" mass="14832">MLYKLHRWPVSQQRLPHSALVSSVARVMDSVSFHNYICDLDHNSLPRVVKICSGVYFQGSVYELWGNECCLSTGDLMKIVDVQLQNVICQNVEGEDRFELPPDFKGMHASCTIVPGQVEIQRAFCIQKGSGS</sequence>
<reference evidence="3" key="1">
    <citation type="submission" date="2025-08" db="UniProtKB">
        <authorList>
            <consortium name="Ensembl"/>
        </authorList>
    </citation>
    <scope>IDENTIFICATION</scope>
</reference>
<dbReference type="AlphaFoldDB" id="A0A8D2J437"/>
<evidence type="ECO:0000259" key="2">
    <source>
        <dbReference type="Pfam" id="PF12736"/>
    </source>
</evidence>
<dbReference type="InterPro" id="IPR039671">
    <property type="entry name" value="THEMIS"/>
</dbReference>
<organism evidence="3 4">
    <name type="scientific">Varanus komodoensis</name>
    <name type="common">Komodo dragon</name>
    <dbReference type="NCBI Taxonomy" id="61221"/>
    <lineage>
        <taxon>Eukaryota</taxon>
        <taxon>Metazoa</taxon>
        <taxon>Chordata</taxon>
        <taxon>Craniata</taxon>
        <taxon>Vertebrata</taxon>
        <taxon>Euteleostomi</taxon>
        <taxon>Lepidosauria</taxon>
        <taxon>Squamata</taxon>
        <taxon>Bifurcata</taxon>
        <taxon>Unidentata</taxon>
        <taxon>Episquamata</taxon>
        <taxon>Toxicofera</taxon>
        <taxon>Anguimorpha</taxon>
        <taxon>Paleoanguimorpha</taxon>
        <taxon>Varanoidea</taxon>
        <taxon>Varanidae</taxon>
        <taxon>Varanus</taxon>
    </lineage>
</organism>
<evidence type="ECO:0000256" key="1">
    <source>
        <dbReference type="ARBA" id="ARBA00006414"/>
    </source>
</evidence>
<dbReference type="Ensembl" id="ENSVKKT00000003493.1">
    <property type="protein sequence ID" value="ENSVKKP00000003399.1"/>
    <property type="gene ID" value="ENSVKKG00000002631.1"/>
</dbReference>
<proteinExistence type="inferred from homology"/>
<keyword evidence="4" id="KW-1185">Reference proteome</keyword>
<dbReference type="InterPro" id="IPR025946">
    <property type="entry name" value="CABIT_dom"/>
</dbReference>